<evidence type="ECO:0000256" key="1">
    <source>
        <dbReference type="ARBA" id="ARBA00003279"/>
    </source>
</evidence>
<organism evidence="10 11">
    <name type="scientific">Prolixibacter bellariivorans</name>
    <dbReference type="NCBI Taxonomy" id="314319"/>
    <lineage>
        <taxon>Bacteria</taxon>
        <taxon>Pseudomonadati</taxon>
        <taxon>Bacteroidota</taxon>
        <taxon>Bacteroidia</taxon>
        <taxon>Marinilabiliales</taxon>
        <taxon>Prolixibacteraceae</taxon>
        <taxon>Prolixibacter</taxon>
    </lineage>
</organism>
<comment type="function">
    <text evidence="1">Resistance to tetracycline by an active tetracycline efflux. This is an energy-dependent process that decreases the accumulation of the antibiotic in whole cells. This protein functions as a metal-tetracycline/H(+) antiporter.</text>
</comment>
<feature type="transmembrane region" description="Helical" evidence="8">
    <location>
        <begin position="82"/>
        <end position="105"/>
    </location>
</feature>
<feature type="transmembrane region" description="Helical" evidence="8">
    <location>
        <begin position="111"/>
        <end position="133"/>
    </location>
</feature>
<keyword evidence="7 8" id="KW-0472">Membrane</keyword>
<accession>A0A5M4AVX9</accession>
<proteinExistence type="inferred from homology"/>
<evidence type="ECO:0000256" key="3">
    <source>
        <dbReference type="ARBA" id="ARBA00007520"/>
    </source>
</evidence>
<feature type="transmembrane region" description="Helical" evidence="8">
    <location>
        <begin position="314"/>
        <end position="334"/>
    </location>
</feature>
<comment type="caution">
    <text evidence="10">The sequence shown here is derived from an EMBL/GenBank/DDBJ whole genome shotgun (WGS) entry which is preliminary data.</text>
</comment>
<feature type="domain" description="Major facilitator superfamily (MFS) profile" evidence="9">
    <location>
        <begin position="16"/>
        <end position="394"/>
    </location>
</feature>
<evidence type="ECO:0000256" key="2">
    <source>
        <dbReference type="ARBA" id="ARBA00004651"/>
    </source>
</evidence>
<reference evidence="10 11" key="1">
    <citation type="submission" date="2019-10" db="EMBL/GenBank/DDBJ databases">
        <title>Prolixibacter strains distinguished by the presence of nitrate reductase genes were adept at nitrate-dependent anaerobic corrosion of metallic iron and carbon steel.</title>
        <authorList>
            <person name="Iino T."/>
            <person name="Shono N."/>
            <person name="Ito K."/>
            <person name="Nakamura R."/>
            <person name="Sueoka K."/>
            <person name="Harayama S."/>
            <person name="Ohkuma M."/>
        </authorList>
    </citation>
    <scope>NUCLEOTIDE SEQUENCE [LARGE SCALE GENOMIC DNA]</scope>
    <source>
        <strain evidence="10 11">JCM 13498</strain>
    </source>
</reference>
<dbReference type="EMBL" id="BLAX01000001">
    <property type="protein sequence ID" value="GET32085.1"/>
    <property type="molecule type" value="Genomic_DNA"/>
</dbReference>
<dbReference type="AlphaFoldDB" id="A0A5M4AVX9"/>
<dbReference type="InterPro" id="IPR005829">
    <property type="entry name" value="Sugar_transporter_CS"/>
</dbReference>
<keyword evidence="6 8" id="KW-1133">Transmembrane helix</keyword>
<keyword evidence="5 8" id="KW-0812">Transmembrane</keyword>
<dbReference type="Pfam" id="PF07690">
    <property type="entry name" value="MFS_1"/>
    <property type="match status" value="1"/>
</dbReference>
<dbReference type="GO" id="GO:0005886">
    <property type="term" value="C:plasma membrane"/>
    <property type="evidence" value="ECO:0007669"/>
    <property type="project" value="UniProtKB-SubCell"/>
</dbReference>
<comment type="subcellular location">
    <subcellularLocation>
        <location evidence="2">Cell membrane</location>
        <topology evidence="2">Multi-pass membrane protein</topology>
    </subcellularLocation>
</comment>
<dbReference type="PANTHER" id="PTHR43124">
    <property type="entry name" value="PURINE EFFLUX PUMP PBUE"/>
    <property type="match status" value="1"/>
</dbReference>
<dbReference type="PROSITE" id="PS00216">
    <property type="entry name" value="SUGAR_TRANSPORT_1"/>
    <property type="match status" value="1"/>
</dbReference>
<dbReference type="GO" id="GO:0022857">
    <property type="term" value="F:transmembrane transporter activity"/>
    <property type="evidence" value="ECO:0007669"/>
    <property type="project" value="InterPro"/>
</dbReference>
<keyword evidence="11" id="KW-1185">Reference proteome</keyword>
<dbReference type="InterPro" id="IPR036259">
    <property type="entry name" value="MFS_trans_sf"/>
</dbReference>
<dbReference type="CDD" id="cd17474">
    <property type="entry name" value="MFS_YfmO_like"/>
    <property type="match status" value="1"/>
</dbReference>
<evidence type="ECO:0000313" key="10">
    <source>
        <dbReference type="EMBL" id="GET32085.1"/>
    </source>
</evidence>
<feature type="transmembrane region" description="Helical" evidence="8">
    <location>
        <begin position="50"/>
        <end position="70"/>
    </location>
</feature>
<dbReference type="SUPFAM" id="SSF103473">
    <property type="entry name" value="MFS general substrate transporter"/>
    <property type="match status" value="1"/>
</dbReference>
<feature type="transmembrane region" description="Helical" evidence="8">
    <location>
        <begin position="145"/>
        <end position="165"/>
    </location>
</feature>
<feature type="transmembrane region" description="Helical" evidence="8">
    <location>
        <begin position="215"/>
        <end position="233"/>
    </location>
</feature>
<evidence type="ECO:0000256" key="8">
    <source>
        <dbReference type="SAM" id="Phobius"/>
    </source>
</evidence>
<dbReference type="InterPro" id="IPR001958">
    <property type="entry name" value="Tet-R_TetA/multi-R_MdtG-like"/>
</dbReference>
<comment type="similarity">
    <text evidence="3">Belongs to the major facilitator superfamily. TCR/Tet family.</text>
</comment>
<feature type="transmembrane region" description="Helical" evidence="8">
    <location>
        <begin position="245"/>
        <end position="266"/>
    </location>
</feature>
<evidence type="ECO:0000256" key="5">
    <source>
        <dbReference type="ARBA" id="ARBA00022692"/>
    </source>
</evidence>
<evidence type="ECO:0000256" key="6">
    <source>
        <dbReference type="ARBA" id="ARBA00022989"/>
    </source>
</evidence>
<dbReference type="PANTHER" id="PTHR43124:SF3">
    <property type="entry name" value="CHLORAMPHENICOL EFFLUX PUMP RV0191"/>
    <property type="match status" value="1"/>
</dbReference>
<dbReference type="InterPro" id="IPR011701">
    <property type="entry name" value="MFS"/>
</dbReference>
<dbReference type="InterPro" id="IPR050189">
    <property type="entry name" value="MFS_Efflux_Transporters"/>
</dbReference>
<feature type="transmembrane region" description="Helical" evidence="8">
    <location>
        <begin position="346"/>
        <end position="365"/>
    </location>
</feature>
<feature type="transmembrane region" description="Helical" evidence="8">
    <location>
        <begin position="171"/>
        <end position="188"/>
    </location>
</feature>
<feature type="transmembrane region" description="Helical" evidence="8">
    <location>
        <begin position="20"/>
        <end position="38"/>
    </location>
</feature>
<protein>
    <submittedName>
        <fullName evidence="10">MFS transporter</fullName>
    </submittedName>
</protein>
<sequence length="400" mass="43987">MSKEPQQAAPLLKNPNLHIIFFITLMAVMGVASITPAFPDVIRYFKISPAEVGLLITSFTLPGVLLTPLAGILADRLGRKNILVPSLFLFGIAGLACMFTRSFHVLLALRFIQGIGAASLGSLNITIIGDLFAGQQRAAAMGYNASVLSIGTASYPAIGGILAMYGWQYPFILPVLAVPVAFWVLTRLKNPEPDKQPDLKTYLKRTWKNINKRDVWGLFVMNILIFVILYGAYLSYFPLLLEKRLHANALQIGLMMSGFSVVTALTSSQLKSINRWFKPRTQLIFSFIFYLITMIFMSFASSWLILLIPVITFGLGHGMAIPGIQNLLVGFAPMKERAAFMSINSMVLRLGQTLGPLFIGVFYTLGGITTAFFAGAGVAFFMILLALFVIRLKTEKEPTP</sequence>
<gene>
    <name evidence="10" type="ORF">PbJCM13498_09480</name>
</gene>
<dbReference type="InterPro" id="IPR020846">
    <property type="entry name" value="MFS_dom"/>
</dbReference>
<name>A0A5M4AVX9_9BACT</name>
<evidence type="ECO:0000313" key="11">
    <source>
        <dbReference type="Proteomes" id="UP000391834"/>
    </source>
</evidence>
<keyword evidence="4" id="KW-1003">Cell membrane</keyword>
<dbReference type="RefSeq" id="WP_036984205.1">
    <property type="nucleotide sequence ID" value="NZ_BLAX01000001.1"/>
</dbReference>
<feature type="transmembrane region" description="Helical" evidence="8">
    <location>
        <begin position="287"/>
        <end position="308"/>
    </location>
</feature>
<evidence type="ECO:0000256" key="4">
    <source>
        <dbReference type="ARBA" id="ARBA00022475"/>
    </source>
</evidence>
<feature type="transmembrane region" description="Helical" evidence="8">
    <location>
        <begin position="371"/>
        <end position="390"/>
    </location>
</feature>
<dbReference type="Proteomes" id="UP000391834">
    <property type="component" value="Unassembled WGS sequence"/>
</dbReference>
<dbReference type="PROSITE" id="PS50850">
    <property type="entry name" value="MFS"/>
    <property type="match status" value="1"/>
</dbReference>
<evidence type="ECO:0000259" key="9">
    <source>
        <dbReference type="PROSITE" id="PS50850"/>
    </source>
</evidence>
<dbReference type="OrthoDB" id="9807274at2"/>
<evidence type="ECO:0000256" key="7">
    <source>
        <dbReference type="ARBA" id="ARBA00023136"/>
    </source>
</evidence>
<dbReference type="Gene3D" id="1.20.1250.20">
    <property type="entry name" value="MFS general substrate transporter like domains"/>
    <property type="match status" value="1"/>
</dbReference>
<dbReference type="PRINTS" id="PR01035">
    <property type="entry name" value="TCRTETA"/>
</dbReference>